<dbReference type="InterPro" id="IPR005944">
    <property type="entry name" value="Pro_iminopeptidase"/>
</dbReference>
<dbReference type="GO" id="GO:0005737">
    <property type="term" value="C:cytoplasm"/>
    <property type="evidence" value="ECO:0007669"/>
    <property type="project" value="UniProtKB-SubCell"/>
</dbReference>
<evidence type="ECO:0000256" key="9">
    <source>
        <dbReference type="ARBA" id="ARBA00022801"/>
    </source>
</evidence>
<dbReference type="SUPFAM" id="SSF53474">
    <property type="entry name" value="alpha/beta-Hydrolases"/>
    <property type="match status" value="1"/>
</dbReference>
<dbReference type="PANTHER" id="PTHR43722:SF1">
    <property type="entry name" value="PROLINE IMINOPEPTIDASE"/>
    <property type="match status" value="1"/>
</dbReference>
<dbReference type="Proteomes" id="UP000198984">
    <property type="component" value="Unassembled WGS sequence"/>
</dbReference>
<evidence type="ECO:0000256" key="1">
    <source>
        <dbReference type="ARBA" id="ARBA00001585"/>
    </source>
</evidence>
<organism evidence="13 14">
    <name type="scientific">Chitinophaga rupis</name>
    <dbReference type="NCBI Taxonomy" id="573321"/>
    <lineage>
        <taxon>Bacteria</taxon>
        <taxon>Pseudomonadati</taxon>
        <taxon>Bacteroidota</taxon>
        <taxon>Chitinophagia</taxon>
        <taxon>Chitinophagales</taxon>
        <taxon>Chitinophagaceae</taxon>
        <taxon>Chitinophaga</taxon>
    </lineage>
</organism>
<gene>
    <name evidence="13" type="ORF">SAMN04488505_102666</name>
</gene>
<evidence type="ECO:0000259" key="12">
    <source>
        <dbReference type="Pfam" id="PF00561"/>
    </source>
</evidence>
<comment type="catalytic activity">
    <reaction evidence="1">
        <text>Release of N-terminal proline from a peptide.</text>
        <dbReference type="EC" id="3.4.11.5"/>
    </reaction>
</comment>
<dbReference type="Pfam" id="PF00561">
    <property type="entry name" value="Abhydrolase_1"/>
    <property type="match status" value="1"/>
</dbReference>
<comment type="subcellular location">
    <subcellularLocation>
        <location evidence="2">Cytoplasm</location>
    </subcellularLocation>
</comment>
<protein>
    <recommendedName>
        <fullName evidence="5">Proline iminopeptidase</fullName>
        <ecNumber evidence="4">3.4.11.5</ecNumber>
    </recommendedName>
    <alternativeName>
        <fullName evidence="10">Prolyl aminopeptidase</fullName>
    </alternativeName>
</protein>
<name>A0A1H7RKK0_9BACT</name>
<evidence type="ECO:0000256" key="2">
    <source>
        <dbReference type="ARBA" id="ARBA00004496"/>
    </source>
</evidence>
<keyword evidence="11" id="KW-0732">Signal</keyword>
<dbReference type="InterPro" id="IPR000073">
    <property type="entry name" value="AB_hydrolase_1"/>
</dbReference>
<feature type="domain" description="AB hydrolase-1" evidence="12">
    <location>
        <begin position="58"/>
        <end position="334"/>
    </location>
</feature>
<dbReference type="GO" id="GO:0004177">
    <property type="term" value="F:aminopeptidase activity"/>
    <property type="evidence" value="ECO:0007669"/>
    <property type="project" value="UniProtKB-KW"/>
</dbReference>
<keyword evidence="6" id="KW-0031">Aminopeptidase</keyword>
<comment type="similarity">
    <text evidence="3">Belongs to the peptidase S33 family.</text>
</comment>
<reference evidence="13 14" key="1">
    <citation type="submission" date="2016-10" db="EMBL/GenBank/DDBJ databases">
        <authorList>
            <person name="de Groot N.N."/>
        </authorList>
    </citation>
    <scope>NUCLEOTIDE SEQUENCE [LARGE SCALE GENOMIC DNA]</scope>
    <source>
        <strain evidence="13 14">DSM 21039</strain>
    </source>
</reference>
<keyword evidence="14" id="KW-1185">Reference proteome</keyword>
<keyword evidence="7" id="KW-0963">Cytoplasm</keyword>
<keyword evidence="9" id="KW-0378">Hydrolase</keyword>
<feature type="chain" id="PRO_5011525388" description="Proline iminopeptidase" evidence="11">
    <location>
        <begin position="24"/>
        <end position="354"/>
    </location>
</feature>
<evidence type="ECO:0000256" key="3">
    <source>
        <dbReference type="ARBA" id="ARBA00010088"/>
    </source>
</evidence>
<accession>A0A1H7RKK0</accession>
<dbReference type="RefSeq" id="WP_089910339.1">
    <property type="nucleotide sequence ID" value="NZ_FOBB01000002.1"/>
</dbReference>
<dbReference type="OrthoDB" id="9796770at2"/>
<dbReference type="AlphaFoldDB" id="A0A1H7RKK0"/>
<evidence type="ECO:0000313" key="13">
    <source>
        <dbReference type="EMBL" id="SEL60776.1"/>
    </source>
</evidence>
<dbReference type="PRINTS" id="PR00793">
    <property type="entry name" value="PROAMNOPTASE"/>
</dbReference>
<evidence type="ECO:0000256" key="4">
    <source>
        <dbReference type="ARBA" id="ARBA00012568"/>
    </source>
</evidence>
<proteinExistence type="inferred from homology"/>
<evidence type="ECO:0000256" key="8">
    <source>
        <dbReference type="ARBA" id="ARBA00022670"/>
    </source>
</evidence>
<keyword evidence="8" id="KW-0645">Protease</keyword>
<dbReference type="Gene3D" id="3.40.50.1820">
    <property type="entry name" value="alpha/beta hydrolase"/>
    <property type="match status" value="1"/>
</dbReference>
<sequence>MRTIFLALSLATLLFTCSFTIHAQSKDASSAQWISEEQFIPINGLEQWITINGVRSKPVILFLHGGPGSVMSPYSDNLYKELEKDFIIVNWDQRGAGRTFGQQAPDELTPSYLQANPLTVEQMASDGIQVSEYLIKHLGKRKIILFGTSWGSVLGVTMATKRPDLYYAYVGHSQLVTPDDDLSLYNRVYKLAKQNNDQGSLKILDDLGIPPYDKARAVGKLFRVVKKYEKANSTPAPSNWFVEAQSYNNPKDSLNRELGDDYSFVNFVGDKQLGVKSMRATINFLQNSLQFKIPVYFIQGEYDLLTPKEKTTLYFNKLQAPKKEYFLLPTAAHGFNAEVLEAQYSVFKRISGKL</sequence>
<dbReference type="GO" id="GO:0006508">
    <property type="term" value="P:proteolysis"/>
    <property type="evidence" value="ECO:0007669"/>
    <property type="project" value="UniProtKB-KW"/>
</dbReference>
<dbReference type="PANTHER" id="PTHR43722">
    <property type="entry name" value="PROLINE IMINOPEPTIDASE"/>
    <property type="match status" value="1"/>
</dbReference>
<evidence type="ECO:0000256" key="10">
    <source>
        <dbReference type="ARBA" id="ARBA00029605"/>
    </source>
</evidence>
<dbReference type="EMBL" id="FOBB01000002">
    <property type="protein sequence ID" value="SEL60776.1"/>
    <property type="molecule type" value="Genomic_DNA"/>
</dbReference>
<evidence type="ECO:0000256" key="11">
    <source>
        <dbReference type="SAM" id="SignalP"/>
    </source>
</evidence>
<dbReference type="InterPro" id="IPR029058">
    <property type="entry name" value="AB_hydrolase_fold"/>
</dbReference>
<evidence type="ECO:0000256" key="7">
    <source>
        <dbReference type="ARBA" id="ARBA00022490"/>
    </source>
</evidence>
<feature type="signal peptide" evidence="11">
    <location>
        <begin position="1"/>
        <end position="23"/>
    </location>
</feature>
<dbReference type="InterPro" id="IPR002410">
    <property type="entry name" value="Peptidase_S33"/>
</dbReference>
<dbReference type="EC" id="3.4.11.5" evidence="4"/>
<evidence type="ECO:0000256" key="5">
    <source>
        <dbReference type="ARBA" id="ARBA00021843"/>
    </source>
</evidence>
<evidence type="ECO:0000256" key="6">
    <source>
        <dbReference type="ARBA" id="ARBA00022438"/>
    </source>
</evidence>
<dbReference type="STRING" id="573321.SAMN04488505_102666"/>
<evidence type="ECO:0000313" key="14">
    <source>
        <dbReference type="Proteomes" id="UP000198984"/>
    </source>
</evidence>